<evidence type="ECO:0000256" key="1">
    <source>
        <dbReference type="ARBA" id="ARBA00022490"/>
    </source>
</evidence>
<dbReference type="OrthoDB" id="9802795at2"/>
<dbReference type="Proteomes" id="UP000248326">
    <property type="component" value="Unassembled WGS sequence"/>
</dbReference>
<feature type="domain" description="OB-fold nucleic acid binding" evidence="7">
    <location>
        <begin position="10"/>
        <end position="113"/>
    </location>
</feature>
<dbReference type="GO" id="GO:0008855">
    <property type="term" value="F:exodeoxyribonuclease VII activity"/>
    <property type="evidence" value="ECO:0007669"/>
    <property type="project" value="UniProtKB-UniRule"/>
</dbReference>
<dbReference type="AlphaFoldDB" id="A0A318S895"/>
<comment type="caution">
    <text evidence="8">The sequence shown here is derived from an EMBL/GenBank/DDBJ whole genome shotgun (WGS) entry which is preliminary data.</text>
</comment>
<dbReference type="InterPro" id="IPR025824">
    <property type="entry name" value="OB-fold_nuc-bd_dom"/>
</dbReference>
<comment type="similarity">
    <text evidence="5">Belongs to the XseA family.</text>
</comment>
<dbReference type="GO" id="GO:0003676">
    <property type="term" value="F:nucleic acid binding"/>
    <property type="evidence" value="ECO:0007669"/>
    <property type="project" value="InterPro"/>
</dbReference>
<dbReference type="PANTHER" id="PTHR30008:SF0">
    <property type="entry name" value="EXODEOXYRIBONUCLEASE 7 LARGE SUBUNIT"/>
    <property type="match status" value="1"/>
</dbReference>
<reference evidence="8 9" key="1">
    <citation type="submission" date="2018-06" db="EMBL/GenBank/DDBJ databases">
        <title>Genomic Encyclopedia of Type Strains, Phase IV (KMG-IV): sequencing the most valuable type-strain genomes for metagenomic binning, comparative biology and taxonomic classification.</title>
        <authorList>
            <person name="Goeker M."/>
        </authorList>
    </citation>
    <scope>NUCLEOTIDE SEQUENCE [LARGE SCALE GENOMIC DNA]</scope>
    <source>
        <strain evidence="8 9">DSM 18048</strain>
    </source>
</reference>
<dbReference type="EMBL" id="QJSX01000003">
    <property type="protein sequence ID" value="PYE55276.1"/>
    <property type="molecule type" value="Genomic_DNA"/>
</dbReference>
<dbReference type="GO" id="GO:0009318">
    <property type="term" value="C:exodeoxyribonuclease VII complex"/>
    <property type="evidence" value="ECO:0007669"/>
    <property type="project" value="UniProtKB-UniRule"/>
</dbReference>
<evidence type="ECO:0000256" key="5">
    <source>
        <dbReference type="RuleBase" id="RU004355"/>
    </source>
</evidence>
<evidence type="ECO:0000313" key="8">
    <source>
        <dbReference type="EMBL" id="PYE55276.1"/>
    </source>
</evidence>
<dbReference type="PANTHER" id="PTHR30008">
    <property type="entry name" value="EXODEOXYRIBONUCLEASE 7 LARGE SUBUNIT"/>
    <property type="match status" value="1"/>
</dbReference>
<comment type="subcellular location">
    <subcellularLocation>
        <location evidence="5">Cytoplasm</location>
    </subcellularLocation>
</comment>
<dbReference type="NCBIfam" id="TIGR00237">
    <property type="entry name" value="xseA"/>
    <property type="match status" value="1"/>
</dbReference>
<comment type="catalytic activity">
    <reaction evidence="5">
        <text>Exonucleolytic cleavage in either 5'- to 3'- or 3'- to 5'-direction to yield nucleoside 5'-phosphates.</text>
        <dbReference type="EC" id="3.1.11.6"/>
    </reaction>
</comment>
<dbReference type="GO" id="GO:0006308">
    <property type="term" value="P:DNA catabolic process"/>
    <property type="evidence" value="ECO:0007669"/>
    <property type="project" value="UniProtKB-UniRule"/>
</dbReference>
<dbReference type="InterPro" id="IPR003753">
    <property type="entry name" value="Exonuc_VII_L"/>
</dbReference>
<dbReference type="RefSeq" id="WP_110885634.1">
    <property type="nucleotide sequence ID" value="NZ_QJSX01000003.1"/>
</dbReference>
<evidence type="ECO:0000256" key="4">
    <source>
        <dbReference type="ARBA" id="ARBA00022839"/>
    </source>
</evidence>
<feature type="domain" description="Exonuclease VII large subunit C-terminal" evidence="6">
    <location>
        <begin position="140"/>
        <end position="315"/>
    </location>
</feature>
<evidence type="ECO:0000256" key="2">
    <source>
        <dbReference type="ARBA" id="ARBA00022722"/>
    </source>
</evidence>
<dbReference type="GO" id="GO:0005737">
    <property type="term" value="C:cytoplasm"/>
    <property type="evidence" value="ECO:0007669"/>
    <property type="project" value="UniProtKB-SubCell"/>
</dbReference>
<accession>A0A318S895</accession>
<keyword evidence="1" id="KW-0963">Cytoplasm</keyword>
<dbReference type="Pfam" id="PF02601">
    <property type="entry name" value="Exonuc_VII_L"/>
    <property type="match status" value="1"/>
</dbReference>
<evidence type="ECO:0000259" key="6">
    <source>
        <dbReference type="Pfam" id="PF02601"/>
    </source>
</evidence>
<keyword evidence="9" id="KW-1185">Reference proteome</keyword>
<keyword evidence="3 5" id="KW-0378">Hydrolase</keyword>
<evidence type="ECO:0000259" key="7">
    <source>
        <dbReference type="Pfam" id="PF13742"/>
    </source>
</evidence>
<keyword evidence="4 5" id="KW-0269">Exonuclease</keyword>
<protein>
    <recommendedName>
        <fullName evidence="5">Exodeoxyribonuclease 7 large subunit</fullName>
        <ecNumber evidence="5">3.1.11.6</ecNumber>
    </recommendedName>
</protein>
<keyword evidence="2 5" id="KW-0540">Nuclease</keyword>
<proteinExistence type="inferred from homology"/>
<organism evidence="8 9">
    <name type="scientific">Deinococcus yavapaiensis KR-236</name>
    <dbReference type="NCBI Taxonomy" id="694435"/>
    <lineage>
        <taxon>Bacteria</taxon>
        <taxon>Thermotogati</taxon>
        <taxon>Deinococcota</taxon>
        <taxon>Deinococci</taxon>
        <taxon>Deinococcales</taxon>
        <taxon>Deinococcaceae</taxon>
        <taxon>Deinococcus</taxon>
    </lineage>
</organism>
<evidence type="ECO:0000313" key="9">
    <source>
        <dbReference type="Proteomes" id="UP000248326"/>
    </source>
</evidence>
<name>A0A318S895_9DEIO</name>
<dbReference type="EC" id="3.1.11.6" evidence="5"/>
<gene>
    <name evidence="8" type="ORF">DES52_103107</name>
</gene>
<dbReference type="InterPro" id="IPR020579">
    <property type="entry name" value="Exonuc_VII_lsu_C"/>
</dbReference>
<sequence length="395" mass="43140">MTRGPQTSLNLDELLGYVGMVIERGIPGSVWVRAEIASVTDRRHLYLDLVQHDAGGREVAKCRANLWARERFAIEGKFRRAVGGGIVAGIAVLLSVVPEFHPQFGFSLTVLDVAPEFTIGDMARKLDAIRDTLTREGLYERNKAFEVPRDFTRVAVMSPRNAAGLGDFRREADRLAAARACDFVYFEATFQGREAPKSLLRALADVTLEHAREPFDALVVVRGGGATTDLAWLNDLDLARAACTLPMPLVTGIGHARDDTILDEVALVRRDTPSKAAAFILRKIAEAAGEAAANFAAIASVGREVLGRAERETDEIHGRVRRAARRLVDREEASVDAFMRQALGLSPQRTLRRGYALVRRGAHVVTTAEDARSGGALFVQFRDGDVPVTLDSRGS</sequence>
<dbReference type="CDD" id="cd04489">
    <property type="entry name" value="ExoVII_LU_OBF"/>
    <property type="match status" value="1"/>
</dbReference>
<dbReference type="Pfam" id="PF13742">
    <property type="entry name" value="tRNA_anti_2"/>
    <property type="match status" value="1"/>
</dbReference>
<evidence type="ECO:0000256" key="3">
    <source>
        <dbReference type="ARBA" id="ARBA00022801"/>
    </source>
</evidence>